<reference evidence="1" key="2">
    <citation type="submission" date="2021-04" db="EMBL/GenBank/DDBJ databases">
        <authorList>
            <person name="Gilroy R."/>
        </authorList>
    </citation>
    <scope>NUCLEOTIDE SEQUENCE</scope>
    <source>
        <strain evidence="1">USAMLcec3-2134</strain>
    </source>
</reference>
<dbReference type="InterPro" id="IPR011330">
    <property type="entry name" value="Glyco_hydro/deAcase_b/a-brl"/>
</dbReference>
<dbReference type="Gene3D" id="3.20.20.370">
    <property type="entry name" value="Glycoside hydrolase/deacetylase"/>
    <property type="match status" value="1"/>
</dbReference>
<proteinExistence type="predicted"/>
<protein>
    <submittedName>
        <fullName evidence="1">DUF2334 domain-containing protein</fullName>
    </submittedName>
</protein>
<dbReference type="Proteomes" id="UP000886883">
    <property type="component" value="Unassembled WGS sequence"/>
</dbReference>
<dbReference type="GO" id="GO:0005975">
    <property type="term" value="P:carbohydrate metabolic process"/>
    <property type="evidence" value="ECO:0007669"/>
    <property type="project" value="InterPro"/>
</dbReference>
<organism evidence="1 2">
    <name type="scientific">Candidatus Eisenbergiella merdigallinarum</name>
    <dbReference type="NCBI Taxonomy" id="2838552"/>
    <lineage>
        <taxon>Bacteria</taxon>
        <taxon>Bacillati</taxon>
        <taxon>Bacillota</taxon>
        <taxon>Clostridia</taxon>
        <taxon>Lachnospirales</taxon>
        <taxon>Lachnospiraceae</taxon>
        <taxon>Eisenbergiella</taxon>
    </lineage>
</organism>
<evidence type="ECO:0000313" key="2">
    <source>
        <dbReference type="Proteomes" id="UP000886883"/>
    </source>
</evidence>
<name>A0A9D2MSE6_9FIRM</name>
<dbReference type="EMBL" id="DWXE01000022">
    <property type="protein sequence ID" value="HJB91096.1"/>
    <property type="molecule type" value="Genomic_DNA"/>
</dbReference>
<evidence type="ECO:0000313" key="1">
    <source>
        <dbReference type="EMBL" id="HJB91096.1"/>
    </source>
</evidence>
<accession>A0A9D2MSE6</accession>
<dbReference type="AlphaFoldDB" id="A0A9D2MSE6"/>
<dbReference type="Pfam" id="PF10096">
    <property type="entry name" value="DUF2334"/>
    <property type="match status" value="1"/>
</dbReference>
<sequence>MKAAVRLDDITPDMDWDSFSAFEELCGRYGIRPLLGVVPENRDPKLSAGESRADFWEKIQSLQKKGWCVAMHGCYHQYRTKSGGLFPLNGQSEFAGLSEEEQRALLRRGKEILASHGLSPEIFMAPGHTFDRATLKALRELGFRWVTDGYGRRPYVREGLTFLPISFLRSRLFSGKGYTTLVLHLNGADKAELEGYERLFSAHAGEFVTWQEYMAAKARKRSFAGCAAEYAMAAGKRLAGKLKRLLRKKR</sequence>
<reference evidence="1" key="1">
    <citation type="journal article" date="2021" name="PeerJ">
        <title>Extensive microbial diversity within the chicken gut microbiome revealed by metagenomics and culture.</title>
        <authorList>
            <person name="Gilroy R."/>
            <person name="Ravi A."/>
            <person name="Getino M."/>
            <person name="Pursley I."/>
            <person name="Horton D.L."/>
            <person name="Alikhan N.F."/>
            <person name="Baker D."/>
            <person name="Gharbi K."/>
            <person name="Hall N."/>
            <person name="Watson M."/>
            <person name="Adriaenssens E.M."/>
            <person name="Foster-Nyarko E."/>
            <person name="Jarju S."/>
            <person name="Secka A."/>
            <person name="Antonio M."/>
            <person name="Oren A."/>
            <person name="Chaudhuri R.R."/>
            <person name="La Ragione R."/>
            <person name="Hildebrand F."/>
            <person name="Pallen M.J."/>
        </authorList>
    </citation>
    <scope>NUCLEOTIDE SEQUENCE</scope>
    <source>
        <strain evidence="1">USAMLcec3-2134</strain>
    </source>
</reference>
<comment type="caution">
    <text evidence="1">The sequence shown here is derived from an EMBL/GenBank/DDBJ whole genome shotgun (WGS) entry which is preliminary data.</text>
</comment>
<gene>
    <name evidence="1" type="ORF">H9763_06460</name>
</gene>
<dbReference type="InterPro" id="IPR018763">
    <property type="entry name" value="DUF2334"/>
</dbReference>
<dbReference type="SUPFAM" id="SSF88713">
    <property type="entry name" value="Glycoside hydrolase/deacetylase"/>
    <property type="match status" value="1"/>
</dbReference>